<dbReference type="InterPro" id="IPR003961">
    <property type="entry name" value="FN3_dom"/>
</dbReference>
<feature type="domain" description="Ig-like" evidence="1">
    <location>
        <begin position="1517"/>
        <end position="1640"/>
    </location>
</feature>
<dbReference type="NCBIfam" id="TIGR04131">
    <property type="entry name" value="Bac_Flav_CTERM"/>
    <property type="match status" value="1"/>
</dbReference>
<dbReference type="InterPro" id="IPR036116">
    <property type="entry name" value="FN3_sf"/>
</dbReference>
<evidence type="ECO:0000313" key="4">
    <source>
        <dbReference type="Proteomes" id="UP000244168"/>
    </source>
</evidence>
<dbReference type="InterPro" id="IPR044023">
    <property type="entry name" value="Ig_7"/>
</dbReference>
<dbReference type="PROSITE" id="PS50853">
    <property type="entry name" value="FN3"/>
    <property type="match status" value="1"/>
</dbReference>
<dbReference type="Pfam" id="PF13585">
    <property type="entry name" value="CHU_C"/>
    <property type="match status" value="1"/>
</dbReference>
<evidence type="ECO:0000259" key="2">
    <source>
        <dbReference type="PROSITE" id="PS50853"/>
    </source>
</evidence>
<dbReference type="RefSeq" id="WP_107827455.1">
    <property type="nucleotide sequence ID" value="NZ_CP160205.1"/>
</dbReference>
<sequence>MKISTSGLISRFLFLAFLILQSSIVFGQRTYGSSTNTGATGFLCLGCTVSNASNAADGNPQTYATLNVTLGLAASTYEDVIFPGKVASGTQVSVKLGTGDNLLSVTALGGVSLQAYNGTTAVGSPVLASDLVSVLANNNQLIVSFTPTAQYDRVRVTLNGGLAGALSSFYVYDAFYNGTGNVACNTAVDELHGISSGLLSLGASVGGVVNPQQAIDGNVNTASTLNAGIAAVGAYAQQTIIFQNQSVVGDSVRLYFSLPSSLITLGVTANISVSTYNGNTSNNDTQTFNSSLISLRLLDAASSKYSVTFAPSAVFDRVQVRLGGGIAGVLSTMNLYEAQRVIPRPVVRFNNVIASTVQTCAGSSVTLTVDNVPNTTFNWYTAATGGSPVFTGTSYTVGPLNANAVYYVEAVRNGCTDASDRTPVTINVNQIPAAPVVANNAVTVCSGQTATFTATSVPGVTVNWYNAATGGTLVGTGNTFTTTALAANATYYAEAVSGGTCVSTSRTQVTATISVLPSAPALTAPNVTICDGDVAVFAISSPDANLTYNWYSAATGGSPLYTGVNYTTSPLHSNAIYYVEAVNANGCASSARTQANVTVQPKPADPTLLANNSSISAGQTTTINVSNAQTGVTYNWYASSTGATPIFTGTTYTTPALYAPTTYYVSAVNSTGCTSVNRTAITINVTINTNAPCSFANAQTNAVGGVACLLCSVNNPALAVDADTTTASTLRVTVGLAAYTQQTVQFQNAGFAGDTVKLSLGSPVGLADVSVLGGVSVTFYNGATAGATYQLNNSLIKLNLLSGNKFIALVKATADYDRVVIRLDPTVTALTSLDVYYVAQQFPTPIFNPVAPEVCKGSKAVINITSPTNGTLTWYDAPTSGTLVNTGTTYTTPNLNANTTYYIVYTRNGCTNGVRYPVTVVVDDVPVKPTAGLSNVTIYAGQTATLTATPPTGAVVNWYDAATNGNKVGGPGNTFTTPVLNANTTYYAESTLGNCVSVDRTPVTVTVLPVVIPDVTVVPPTQTINAGETTSFTASSTTPGAVFNWFTTPTGGSSIFTGPNFTTPAQFANTIYYAEASIPATGAKSATRATGTVNVNNSASSPVPCDAAIDQTTANSGILCVACGVNNATGSVDGDRNTFSQLSVPVGLGLSQYQQQTLRFASTGRAGDSVVVELGVPASLLDLTLLSNISLATYNGATYNNDRFQVNSSLLTLNLLSGVNRFRVVFKATADFDRVEIRLNSVLSALNALNIYDAYQEVAAPTVTATSVTACEGTQATLTATAPDYVTVKWYSSATGGTPLFTGKVYTTAALTAGTYTYYAEASRTADGCAQSVRTKVTVTVNPTPANPVVSVPTVTICSGQTATFAATPVSGVTFNWYDAATGGNLVHTGNNFTTAALTANAVYYVEAANGTCVSASRTQVTANVTTAVADPSVVQNAVQTCSGSTATLTASSTQPGVTFKWYTQATGGSAVFTGAQFTTPTLTSNTTYYVEASTGTCTSTNRASATVTVNPTPVAPTVTVVPASQQITSGQTATLTASSTTAGATFNWYNSATGGTPIFTGAVFTTPALTATTTYYVESALATGCISPTRTPVTITVNPVFSTSCDFASSQTFSVGVACVACSVTNPNNAVDADTTTYSQFNVVVALGSISQKLIFADQGSAGDTVRIKVALPSGVISAGLLSSLTVQSFLGAAGNADQITLNSSLIKIQLLSGGTAAIIKFVPGANYDAVQLSIDATLSALTNLNVYYATKQVEAPVLATNTANICGGGSATFTVSNARNSVITYDWYDAAVGGNLVHTGSSYTATGLTASTTFYVQSRRTSNGCINANRVPATVNVTPTPPVPVLAANTVTVCAGNPVTLSVTNAGTATINWYDAATGGNLVHTGAVYAFTPVANGNYFAEATNGSCTSSARTQATVTVTPRPSNPSVVSANVQVCAGTTATLQVQTPEAGVTYNWYATSTSTTVLGSGTSFTTGAITANTTFYVGATSNTGGCDNTGGRTVVNVTTGGTIAAPTLSATATQVCAGGSATVSVVNPVAGLTYNWYTTPTGTTLAFSGTSFTLNNVTLSAKYYVEAANASGCVSATRTETDINVQAPPTPPQVQAGAGGTNVCAGSSASLSILNPDASLVYRWYNAATNGTILYTGTQFNTPALTANATYYVEAAAAGNCNPSTRTKVDITVTTLPNSPALVSSSLVICQGSTATLQISNPQNGITYQWFNSPAQTTKLFEGTTYVTGPINASTMFYVAAVNGNGCRSNSLGTAQVNVQSAPGAPVLTNNAVSTCANSQAVLSINNPQTGFTYNWYNTATGGTALASGNSFTTPVLTANATFYAEAVNSTGCISGTRSVANVTVNPAPANPVVTAVGGSTSPSICANSTITLNATSTTANVTFNWYNVATGGSPIATGASYTTGPLTTATTIYAEAVANGTGCVSAARTGITINVSAPPATPTPVAATINTCNGSTATLAVSSPVGGVIYHWYDASKTTVLATGPTYTTGPITANATYYVDATSGSCTSPSLASVQVTVVAIPGAPVLTSNAVNNCSGSQATLSVASPQTGYTYNWYAAATGGSALNSGTTFMTPALTANTTYYAEAVNSNGCPSATRTAVAVNVLPVPPTPGVATTGTDICAGATTTLAVNSPDATLTYRWYTTANGGTAAGTGATFTTPALNANTTYYVEAGNAGGCVSATRGTVTVQVRQPLAQPVVSVANATNNSVTFQWAAVPGAASYQISLDNGSTFSSPSSGAAGTTHTVTGLQPNQAVTIVVKAFGSLACQMSALSDAVTGRSLNPFGDGLYIPNAFSPNGDGKNDIFQVYGTNVKSVTIWVYNQWGSLMLQTTNNATGWDGTYKGTPQPVGVYVYYVEAIMNDAQKVTKKGTVTLLR</sequence>
<dbReference type="PROSITE" id="PS50835">
    <property type="entry name" value="IG_LIKE"/>
    <property type="match status" value="2"/>
</dbReference>
<feature type="domain" description="Fibronectin type-III" evidence="2">
    <location>
        <begin position="2706"/>
        <end position="2796"/>
    </location>
</feature>
<reference evidence="3 4" key="1">
    <citation type="submission" date="2018-04" db="EMBL/GenBank/DDBJ databases">
        <title>Genomic Encyclopedia of Archaeal and Bacterial Type Strains, Phase II (KMG-II): from individual species to whole genera.</title>
        <authorList>
            <person name="Goeker M."/>
        </authorList>
    </citation>
    <scope>NUCLEOTIDE SEQUENCE [LARGE SCALE GENOMIC DNA]</scope>
    <source>
        <strain evidence="3 4">DSM 26809</strain>
    </source>
</reference>
<protein>
    <submittedName>
        <fullName evidence="3">Gliding motility-associated-like protein</fullName>
    </submittedName>
</protein>
<dbReference type="InterPro" id="IPR007110">
    <property type="entry name" value="Ig-like_dom"/>
</dbReference>
<comment type="caution">
    <text evidence="3">The sequence shown here is derived from an EMBL/GenBank/DDBJ whole genome shotgun (WGS) entry which is preliminary data.</text>
</comment>
<dbReference type="Proteomes" id="UP000244168">
    <property type="component" value="Unassembled WGS sequence"/>
</dbReference>
<organism evidence="3 4">
    <name type="scientific">Mucilaginibacter yixingensis</name>
    <dbReference type="NCBI Taxonomy" id="1295612"/>
    <lineage>
        <taxon>Bacteria</taxon>
        <taxon>Pseudomonadati</taxon>
        <taxon>Bacteroidota</taxon>
        <taxon>Sphingobacteriia</taxon>
        <taxon>Sphingobacteriales</taxon>
        <taxon>Sphingobacteriaceae</taxon>
        <taxon>Mucilaginibacter</taxon>
    </lineage>
</organism>
<dbReference type="OrthoDB" id="1236981at2"/>
<dbReference type="Pfam" id="PF19081">
    <property type="entry name" value="Ig_7"/>
    <property type="match status" value="22"/>
</dbReference>
<feature type="domain" description="Ig-like" evidence="1">
    <location>
        <begin position="1432"/>
        <end position="1509"/>
    </location>
</feature>
<dbReference type="SMART" id="SM00409">
    <property type="entry name" value="IG"/>
    <property type="match status" value="14"/>
</dbReference>
<keyword evidence="4" id="KW-1185">Reference proteome</keyword>
<dbReference type="InterPro" id="IPR003599">
    <property type="entry name" value="Ig_sub"/>
</dbReference>
<dbReference type="InterPro" id="IPR013783">
    <property type="entry name" value="Ig-like_fold"/>
</dbReference>
<dbReference type="InterPro" id="IPR026341">
    <property type="entry name" value="T9SS_type_B"/>
</dbReference>
<accession>A0A2T5JCP0</accession>
<gene>
    <name evidence="3" type="ORF">C8P68_102354</name>
</gene>
<dbReference type="Gene3D" id="2.60.40.10">
    <property type="entry name" value="Immunoglobulins"/>
    <property type="match status" value="1"/>
</dbReference>
<name>A0A2T5JCP0_9SPHI</name>
<dbReference type="SMART" id="SM00060">
    <property type="entry name" value="FN3"/>
    <property type="match status" value="2"/>
</dbReference>
<dbReference type="EMBL" id="QAOQ01000002">
    <property type="protein sequence ID" value="PTQ99530.1"/>
    <property type="molecule type" value="Genomic_DNA"/>
</dbReference>
<evidence type="ECO:0000313" key="3">
    <source>
        <dbReference type="EMBL" id="PTQ99530.1"/>
    </source>
</evidence>
<dbReference type="SUPFAM" id="SSF49265">
    <property type="entry name" value="Fibronectin type III"/>
    <property type="match status" value="1"/>
</dbReference>
<proteinExistence type="predicted"/>
<evidence type="ECO:0000259" key="1">
    <source>
        <dbReference type="PROSITE" id="PS50835"/>
    </source>
</evidence>